<accession>A0A1H7NHE4</accession>
<organism evidence="1 2">
    <name type="scientific">Atopomonas hussainii</name>
    <dbReference type="NCBI Taxonomy" id="1429083"/>
    <lineage>
        <taxon>Bacteria</taxon>
        <taxon>Pseudomonadati</taxon>
        <taxon>Pseudomonadota</taxon>
        <taxon>Gammaproteobacteria</taxon>
        <taxon>Pseudomonadales</taxon>
        <taxon>Pseudomonadaceae</taxon>
        <taxon>Atopomonas</taxon>
    </lineage>
</organism>
<reference evidence="1 2" key="1">
    <citation type="submission" date="2016-10" db="EMBL/GenBank/DDBJ databases">
        <authorList>
            <person name="de Groot N.N."/>
        </authorList>
    </citation>
    <scope>NUCLEOTIDE SEQUENCE [LARGE SCALE GENOMIC DNA]</scope>
    <source>
        <strain evidence="1 2">JCM 19513</strain>
    </source>
</reference>
<evidence type="ECO:0000313" key="1">
    <source>
        <dbReference type="EMBL" id="SEL22327.1"/>
    </source>
</evidence>
<keyword evidence="2" id="KW-1185">Reference proteome</keyword>
<evidence type="ECO:0000313" key="2">
    <source>
        <dbReference type="Proteomes" id="UP000185766"/>
    </source>
</evidence>
<gene>
    <name evidence="1" type="ORF">SAMN05216214_109134</name>
</gene>
<proteinExistence type="predicted"/>
<dbReference type="AlphaFoldDB" id="A0A1H7NHE4"/>
<dbReference type="STRING" id="1429083.GCA_001885685_03080"/>
<name>A0A1H7NHE4_9GAMM</name>
<dbReference type="EMBL" id="FOAS01000009">
    <property type="protein sequence ID" value="SEL22327.1"/>
    <property type="molecule type" value="Genomic_DNA"/>
</dbReference>
<dbReference type="Proteomes" id="UP000185766">
    <property type="component" value="Unassembled WGS sequence"/>
</dbReference>
<sequence>MAWMTLGLAALLSGWLYWRWRRQQQLKLINQYPLPSQLCKALHKRYPHLQEAQLQLAQDGLRQFWRLCHQAGQRQVAMPSQAVDVLWHEFILHTRSYQQFCQRAFGRFLHHTPAEAMHSQRQAQEGIRRAWRLACADEKLNRKTPTRLPLLFALDALLVIPDGFSYQLNCQPGTQDYCASHIGCGSCASGCGGDSSCSGGGCGGD</sequence>
<dbReference type="RefSeq" id="WP_074868072.1">
    <property type="nucleotide sequence ID" value="NZ_FOAS01000009.1"/>
</dbReference>
<protein>
    <submittedName>
        <fullName evidence="1">Uncharacterized protein</fullName>
    </submittedName>
</protein>